<feature type="region of interest" description="Disordered" evidence="3">
    <location>
        <begin position="155"/>
        <end position="286"/>
    </location>
</feature>
<feature type="compositionally biased region" description="Basic and acidic residues" evidence="3">
    <location>
        <begin position="189"/>
        <end position="215"/>
    </location>
</feature>
<keyword evidence="1 2" id="KW-0728">SH3 domain</keyword>
<feature type="domain" description="SH3" evidence="4">
    <location>
        <begin position="331"/>
        <end position="397"/>
    </location>
</feature>
<evidence type="ECO:0000313" key="5">
    <source>
        <dbReference type="EMBL" id="KAK5882829.1"/>
    </source>
</evidence>
<gene>
    <name evidence="5" type="ORF">CesoFtcFv8_021375</name>
</gene>
<organism evidence="5 6">
    <name type="scientific">Champsocephalus esox</name>
    <name type="common">pike icefish</name>
    <dbReference type="NCBI Taxonomy" id="159716"/>
    <lineage>
        <taxon>Eukaryota</taxon>
        <taxon>Metazoa</taxon>
        <taxon>Chordata</taxon>
        <taxon>Craniata</taxon>
        <taxon>Vertebrata</taxon>
        <taxon>Euteleostomi</taxon>
        <taxon>Actinopterygii</taxon>
        <taxon>Neopterygii</taxon>
        <taxon>Teleostei</taxon>
        <taxon>Neoteleostei</taxon>
        <taxon>Acanthomorphata</taxon>
        <taxon>Eupercaria</taxon>
        <taxon>Perciformes</taxon>
        <taxon>Notothenioidei</taxon>
        <taxon>Channichthyidae</taxon>
        <taxon>Champsocephalus</taxon>
    </lineage>
</organism>
<feature type="compositionally biased region" description="Polar residues" evidence="3">
    <location>
        <begin position="442"/>
        <end position="457"/>
    </location>
</feature>
<comment type="caution">
    <text evidence="5">The sequence shown here is derived from an EMBL/GenBank/DDBJ whole genome shotgun (WGS) entry which is preliminary data.</text>
</comment>
<feature type="compositionally biased region" description="Basic and acidic residues" evidence="3">
    <location>
        <begin position="239"/>
        <end position="251"/>
    </location>
</feature>
<feature type="compositionally biased region" description="Acidic residues" evidence="3">
    <location>
        <begin position="252"/>
        <end position="266"/>
    </location>
</feature>
<keyword evidence="6" id="KW-1185">Reference proteome</keyword>
<dbReference type="Gene3D" id="2.30.30.40">
    <property type="entry name" value="SH3 Domains"/>
    <property type="match status" value="1"/>
</dbReference>
<dbReference type="AlphaFoldDB" id="A0AAN8GKY0"/>
<dbReference type="Pfam" id="PF16617">
    <property type="entry name" value="INTAP"/>
    <property type="match status" value="1"/>
</dbReference>
<dbReference type="Gene3D" id="1.10.287.1490">
    <property type="match status" value="1"/>
</dbReference>
<dbReference type="InterPro" id="IPR036028">
    <property type="entry name" value="SH3-like_dom_sf"/>
</dbReference>
<accession>A0AAN8GKY0</accession>
<dbReference type="FunFam" id="2.30.30.40:FF:000122">
    <property type="entry name" value="intersectin-1 isoform X2"/>
    <property type="match status" value="1"/>
</dbReference>
<dbReference type="InterPro" id="IPR032140">
    <property type="entry name" value="INTAP"/>
</dbReference>
<feature type="compositionally biased region" description="Polar residues" evidence="3">
    <location>
        <begin position="464"/>
        <end position="499"/>
    </location>
</feature>
<sequence length="527" mass="59000">MTSSQNDKKCQLEGKLKDVRYRLSAQRREVEQTNQTRETRIAEITLLQQQLQDSQQWLGRLIPDKQGLNDQLKQVQQNSLHRDSLSSLQKAVEQKESSRQQLRDQLDAVERETRAKLLEIDAFNTQLKSLCEFYANHCSRIEALRRQLQDEQRGRQELREIHSRQQRQKQRDLDGDTHSLTHTHSHLHTPIERKSAELQDGRLSAEEGMSWREEAGSSASNNPTPPSVSAPHAWLNRVTLEEEERKRRGMMEAEEEEEDEEEEEEDQKGAAGSSEEKDDEGRGKMEMQEKLSKLFSSQPGDPWGPAVEKGPVPNLFEQKTPVSSFDQQTSVKVVYYRALYPFDARSHDEISIAPGDVIMVKGEWVDESQTGEPGWLGGELRGRTGWFPANYAERIPDSEAPISLRATASAPPTSAQQPMSTPPPAPGHASSSAPSANSNWADFNTTWPSNSASQSESEGWDAWPTSTTNQNPSLSVPSAQLRQRSAFTPATLTTGSSPSPVLGQGEKVEGLQAQALYPMEGEEGQPP</sequence>
<dbReference type="InterPro" id="IPR001452">
    <property type="entry name" value="SH3_domain"/>
</dbReference>
<reference evidence="5 6" key="1">
    <citation type="journal article" date="2023" name="Mol. Biol. Evol.">
        <title>Genomics of Secondarily Temperate Adaptation in the Only Non-Antarctic Icefish.</title>
        <authorList>
            <person name="Rivera-Colon A.G."/>
            <person name="Rayamajhi N."/>
            <person name="Minhas B.F."/>
            <person name="Madrigal G."/>
            <person name="Bilyk K.T."/>
            <person name="Yoon V."/>
            <person name="Hune M."/>
            <person name="Gregory S."/>
            <person name="Cheng C.H.C."/>
            <person name="Catchen J.M."/>
        </authorList>
    </citation>
    <scope>NUCLEOTIDE SEQUENCE [LARGE SCALE GENOMIC DNA]</scope>
    <source>
        <strain evidence="5">JC2023a</strain>
    </source>
</reference>
<name>A0AAN8GKY0_9TELE</name>
<evidence type="ECO:0000256" key="3">
    <source>
        <dbReference type="SAM" id="MobiDB-lite"/>
    </source>
</evidence>
<dbReference type="Pfam" id="PF14604">
    <property type="entry name" value="SH3_9"/>
    <property type="match status" value="1"/>
</dbReference>
<evidence type="ECO:0000256" key="1">
    <source>
        <dbReference type="ARBA" id="ARBA00022443"/>
    </source>
</evidence>
<dbReference type="Proteomes" id="UP001335648">
    <property type="component" value="Unassembled WGS sequence"/>
</dbReference>
<feature type="region of interest" description="Disordered" evidence="3">
    <location>
        <begin position="407"/>
        <end position="527"/>
    </location>
</feature>
<dbReference type="PROSITE" id="PS50002">
    <property type="entry name" value="SH3"/>
    <property type="match status" value="1"/>
</dbReference>
<dbReference type="PRINTS" id="PR00452">
    <property type="entry name" value="SH3DOMAIN"/>
</dbReference>
<dbReference type="SMART" id="SM00326">
    <property type="entry name" value="SH3"/>
    <property type="match status" value="1"/>
</dbReference>
<protein>
    <recommendedName>
        <fullName evidence="4">SH3 domain-containing protein</fullName>
    </recommendedName>
</protein>
<dbReference type="EMBL" id="JAULUE010002062">
    <property type="protein sequence ID" value="KAK5882829.1"/>
    <property type="molecule type" value="Genomic_DNA"/>
</dbReference>
<feature type="compositionally biased region" description="Polar residues" evidence="3">
    <location>
        <begin position="410"/>
        <end position="419"/>
    </location>
</feature>
<evidence type="ECO:0000313" key="6">
    <source>
        <dbReference type="Proteomes" id="UP001335648"/>
    </source>
</evidence>
<evidence type="ECO:0000256" key="2">
    <source>
        <dbReference type="PROSITE-ProRule" id="PRU00192"/>
    </source>
</evidence>
<dbReference type="SUPFAM" id="SSF50044">
    <property type="entry name" value="SH3-domain"/>
    <property type="match status" value="1"/>
</dbReference>
<feature type="compositionally biased region" description="Basic and acidic residues" evidence="3">
    <location>
        <begin position="155"/>
        <end position="179"/>
    </location>
</feature>
<evidence type="ECO:0000259" key="4">
    <source>
        <dbReference type="PROSITE" id="PS50002"/>
    </source>
</evidence>
<proteinExistence type="predicted"/>
<feature type="compositionally biased region" description="Low complexity" evidence="3">
    <location>
        <begin position="427"/>
        <end position="441"/>
    </location>
</feature>